<dbReference type="OrthoDB" id="6109323at2759"/>
<accession>A0A6J8DDT5</accession>
<name>A0A6J8DDT5_MYTCO</name>
<dbReference type="CDD" id="cd00229">
    <property type="entry name" value="SGNH_hydrolase"/>
    <property type="match status" value="1"/>
</dbReference>
<dbReference type="InterPro" id="IPR013830">
    <property type="entry name" value="SGNH_hydro"/>
</dbReference>
<gene>
    <name evidence="2" type="ORF">MCOR_39502</name>
</gene>
<dbReference type="SUPFAM" id="SSF52266">
    <property type="entry name" value="SGNH hydrolase"/>
    <property type="match status" value="1"/>
</dbReference>
<evidence type="ECO:0000313" key="3">
    <source>
        <dbReference type="Proteomes" id="UP000507470"/>
    </source>
</evidence>
<reference evidence="2 3" key="1">
    <citation type="submission" date="2020-06" db="EMBL/GenBank/DDBJ databases">
        <authorList>
            <person name="Li R."/>
            <person name="Bekaert M."/>
        </authorList>
    </citation>
    <scope>NUCLEOTIDE SEQUENCE [LARGE SCALE GENOMIC DNA]</scope>
    <source>
        <strain evidence="3">wild</strain>
    </source>
</reference>
<protein>
    <recommendedName>
        <fullName evidence="1">SGNH hydrolase-type esterase domain-containing protein</fullName>
    </recommendedName>
</protein>
<dbReference type="Proteomes" id="UP000507470">
    <property type="component" value="Unassembled WGS sequence"/>
</dbReference>
<dbReference type="InterPro" id="IPR036514">
    <property type="entry name" value="SGNH_hydro_sf"/>
</dbReference>
<organism evidence="2 3">
    <name type="scientific">Mytilus coruscus</name>
    <name type="common">Sea mussel</name>
    <dbReference type="NCBI Taxonomy" id="42192"/>
    <lineage>
        <taxon>Eukaryota</taxon>
        <taxon>Metazoa</taxon>
        <taxon>Spiralia</taxon>
        <taxon>Lophotrochozoa</taxon>
        <taxon>Mollusca</taxon>
        <taxon>Bivalvia</taxon>
        <taxon>Autobranchia</taxon>
        <taxon>Pteriomorphia</taxon>
        <taxon>Mytilida</taxon>
        <taxon>Mytiloidea</taxon>
        <taxon>Mytilidae</taxon>
        <taxon>Mytilinae</taxon>
        <taxon>Mytilus</taxon>
    </lineage>
</organism>
<dbReference type="AlphaFoldDB" id="A0A6J8DDT5"/>
<feature type="domain" description="SGNH hydrolase-type esterase" evidence="1">
    <location>
        <begin position="26"/>
        <end position="183"/>
    </location>
</feature>
<evidence type="ECO:0000313" key="2">
    <source>
        <dbReference type="EMBL" id="CAC5405857.1"/>
    </source>
</evidence>
<dbReference type="Gene3D" id="3.40.50.1110">
    <property type="entry name" value="SGNH hydrolase"/>
    <property type="match status" value="1"/>
</dbReference>
<evidence type="ECO:0000259" key="1">
    <source>
        <dbReference type="Pfam" id="PF13472"/>
    </source>
</evidence>
<proteinExistence type="predicted"/>
<dbReference type="Pfam" id="PF13472">
    <property type="entry name" value="Lipase_GDSL_2"/>
    <property type="match status" value="1"/>
</dbReference>
<sequence length="198" mass="23198">MSNTTRVLILGHSFIKRLFMKIIHTWDSKLVQNLNVREAGVRTRFLGFPGGNISRLLKDEHHRIRREILKYPPDIVVLQIGGNDLDCEKFNLHVYISNVVSFINILQGTYGEKKVVVCEIFGRLSLRIPTHVYHYGKQFIDQYFYLQFENHPTVNFWFHRSRLVAQDKLFLSDGVHLNVEGTRRFFRSLRGAVLNAIK</sequence>
<keyword evidence="3" id="KW-1185">Reference proteome</keyword>
<dbReference type="EMBL" id="CACVKT020007141">
    <property type="protein sequence ID" value="CAC5405857.1"/>
    <property type="molecule type" value="Genomic_DNA"/>
</dbReference>